<evidence type="ECO:0000313" key="2">
    <source>
        <dbReference type="Proteomes" id="UP000242381"/>
    </source>
</evidence>
<protein>
    <submittedName>
        <fullName evidence="1">Uncharacterized protein</fullName>
    </submittedName>
</protein>
<reference evidence="1 2" key="1">
    <citation type="journal article" date="2016" name="Proc. Natl. Acad. Sci. U.S.A.">
        <title>Lipid metabolic changes in an early divergent fungus govern the establishment of a mutualistic symbiosis with endobacteria.</title>
        <authorList>
            <person name="Lastovetsky O.A."/>
            <person name="Gaspar M.L."/>
            <person name="Mondo S.J."/>
            <person name="LaButti K.M."/>
            <person name="Sandor L."/>
            <person name="Grigoriev I.V."/>
            <person name="Henry S.A."/>
            <person name="Pawlowska T.E."/>
        </authorList>
    </citation>
    <scope>NUCLEOTIDE SEQUENCE [LARGE SCALE GENOMIC DNA]</scope>
    <source>
        <strain evidence="1 2">ATCC 11559</strain>
    </source>
</reference>
<accession>A0A1X0RYE8</accession>
<name>A0A1X0RYE8_RHIZD</name>
<dbReference type="Proteomes" id="UP000242381">
    <property type="component" value="Unassembled WGS sequence"/>
</dbReference>
<dbReference type="AlphaFoldDB" id="A0A1X0RYE8"/>
<dbReference type="EMBL" id="KV921371">
    <property type="protein sequence ID" value="ORE16921.1"/>
    <property type="molecule type" value="Genomic_DNA"/>
</dbReference>
<evidence type="ECO:0000313" key="1">
    <source>
        <dbReference type="EMBL" id="ORE16921.1"/>
    </source>
</evidence>
<sequence>MNQIRKDPYWKKADFFYDKEKLLLISFGNGMSGKDHVKIKTYRVDVIGVLYQQLKKRQKSGELVLAMMDEFRMPSMSRYDSYYNYD</sequence>
<gene>
    <name evidence="1" type="ORF">BCV71DRAFT_265265</name>
</gene>
<proteinExistence type="predicted"/>
<organism evidence="1 2">
    <name type="scientific">Rhizopus microsporus</name>
    <dbReference type="NCBI Taxonomy" id="58291"/>
    <lineage>
        <taxon>Eukaryota</taxon>
        <taxon>Fungi</taxon>
        <taxon>Fungi incertae sedis</taxon>
        <taxon>Mucoromycota</taxon>
        <taxon>Mucoromycotina</taxon>
        <taxon>Mucoromycetes</taxon>
        <taxon>Mucorales</taxon>
        <taxon>Mucorineae</taxon>
        <taxon>Rhizopodaceae</taxon>
        <taxon>Rhizopus</taxon>
    </lineage>
</organism>